<dbReference type="RefSeq" id="WP_379773307.1">
    <property type="nucleotide sequence ID" value="NZ_JBHSMZ010000015.1"/>
</dbReference>
<organism evidence="2 3">
    <name type="scientific">Massilia aerilata</name>
    <dbReference type="NCBI Taxonomy" id="453817"/>
    <lineage>
        <taxon>Bacteria</taxon>
        <taxon>Pseudomonadati</taxon>
        <taxon>Pseudomonadota</taxon>
        <taxon>Betaproteobacteria</taxon>
        <taxon>Burkholderiales</taxon>
        <taxon>Oxalobacteraceae</taxon>
        <taxon>Telluria group</taxon>
        <taxon>Massilia</taxon>
    </lineage>
</organism>
<reference evidence="3" key="1">
    <citation type="journal article" date="2019" name="Int. J. Syst. Evol. Microbiol.">
        <title>The Global Catalogue of Microorganisms (GCM) 10K type strain sequencing project: providing services to taxonomists for standard genome sequencing and annotation.</title>
        <authorList>
            <consortium name="The Broad Institute Genomics Platform"/>
            <consortium name="The Broad Institute Genome Sequencing Center for Infectious Disease"/>
            <person name="Wu L."/>
            <person name="Ma J."/>
        </authorList>
    </citation>
    <scope>NUCLEOTIDE SEQUENCE [LARGE SCALE GENOMIC DNA]</scope>
    <source>
        <strain evidence="3">CGMCC 4.5798</strain>
    </source>
</reference>
<dbReference type="InterPro" id="IPR041290">
    <property type="entry name" value="Tli4_C"/>
</dbReference>
<name>A0ABW0S5R5_9BURK</name>
<evidence type="ECO:0000313" key="3">
    <source>
        <dbReference type="Proteomes" id="UP001596086"/>
    </source>
</evidence>
<protein>
    <submittedName>
        <fullName evidence="2">T6SS immunity protein Tli4 family protein</fullName>
    </submittedName>
</protein>
<evidence type="ECO:0000313" key="2">
    <source>
        <dbReference type="EMBL" id="MFC5550553.1"/>
    </source>
</evidence>
<sequence>MTSPISKSESKKRLIFTALAGVVAAAGLYLFLHHQAYSYEDTGVPTQTEMSPRLKKLFARTKAVCFGRYVLEVPEEAQLILGNQEMPAEIVTHQNAAGKEKDLVDAFRKETLMKRENAEFTSLSAGPVPNSLLLRYFGSPYLKSVGGEGIINFVPAGTHVFEFGWGSGDEESADQIIRKSADIARSLRARDNEEVPAGPGVCIDLGFIAEATGQFQEIFSAGLHFPSLPDVSFSVMSNKNARTDGPNGVGIIARHEAAMRDQGVVFPTDSDLARLRIGKHIVNGWNGEEVLLRHNGKDGVMIHEFMWEAIGKTGDLRHPAAVDINLDTGVAANTKYATKGSLTDDEAVALWDKLLSSLRFRD</sequence>
<evidence type="ECO:0000259" key="1">
    <source>
        <dbReference type="Pfam" id="PF18426"/>
    </source>
</evidence>
<comment type="caution">
    <text evidence="2">The sequence shown here is derived from an EMBL/GenBank/DDBJ whole genome shotgun (WGS) entry which is preliminary data.</text>
</comment>
<dbReference type="EMBL" id="JBHSMZ010000015">
    <property type="protein sequence ID" value="MFC5550553.1"/>
    <property type="molecule type" value="Genomic_DNA"/>
</dbReference>
<gene>
    <name evidence="2" type="ORF">ACFPO9_18715</name>
</gene>
<accession>A0ABW0S5R5</accession>
<proteinExistence type="predicted"/>
<dbReference type="Proteomes" id="UP001596086">
    <property type="component" value="Unassembled WGS sequence"/>
</dbReference>
<keyword evidence="3" id="KW-1185">Reference proteome</keyword>
<feature type="domain" description="Tle cognate immunity protein 4 C-terminal" evidence="1">
    <location>
        <begin position="194"/>
        <end position="361"/>
    </location>
</feature>
<dbReference type="Pfam" id="PF18426">
    <property type="entry name" value="Tli4_C"/>
    <property type="match status" value="1"/>
</dbReference>